<proteinExistence type="predicted"/>
<evidence type="ECO:0008006" key="4">
    <source>
        <dbReference type="Google" id="ProtNLM"/>
    </source>
</evidence>
<reference evidence="2 3" key="1">
    <citation type="submission" date="2016-07" db="EMBL/GenBank/DDBJ databases">
        <title>Pervasive Adenine N6-methylation of Active Genes in Fungi.</title>
        <authorList>
            <consortium name="DOE Joint Genome Institute"/>
            <person name="Mondo S.J."/>
            <person name="Dannebaum R.O."/>
            <person name="Kuo R.C."/>
            <person name="Labutti K."/>
            <person name="Haridas S."/>
            <person name="Kuo A."/>
            <person name="Salamov A."/>
            <person name="Ahrendt S.R."/>
            <person name="Lipzen A."/>
            <person name="Sullivan W."/>
            <person name="Andreopoulos W.B."/>
            <person name="Clum A."/>
            <person name="Lindquist E."/>
            <person name="Daum C."/>
            <person name="Ramamoorthy G.K."/>
            <person name="Gryganskyi A."/>
            <person name="Culley D."/>
            <person name="Magnuson J.K."/>
            <person name="James T.Y."/>
            <person name="O'Malley M.A."/>
            <person name="Stajich J.E."/>
            <person name="Spatafora J.W."/>
            <person name="Visel A."/>
            <person name="Grigoriev I.V."/>
        </authorList>
    </citation>
    <scope>NUCLEOTIDE SEQUENCE [LARGE SCALE GENOMIC DNA]</scope>
    <source>
        <strain evidence="2 3">CBS 115471</strain>
    </source>
</reference>
<accession>A0A1Y1Z3C5</accession>
<sequence>MSLALSGMAEILVAATAQKASHLLQTCREALTDHDTRRVAVAQLSRFDLWASNIGVFASRQSSLDYRLRAALAAKAAIDGNLEILCRHLLTALAGRVSFTDYELDTFAETGVKDVSRFGYKLYDASSKSEDARNVRMSSLQLVEDVIDMLHRLSLAIRKASNRNSLARLPKLVATDTEYTWGKTSEEVLSNSGVFVESVVFEVTGAFEDYVRRLLQSRWLISSPIEGFDHSQIRYREAMLERCVSAISTRRRQLNYFQNHHAKLSKPAVGISEPKSALVQQTDKQVGNTKPSNMLAPIIRNLTNEELKKLPSVSPSETVPSEFNVTSFRPPASIPAPSSAGTGSSIGALGVAGLFEVPPVPELASSEKEKMCPYCCVVYPANTFAPTKRSRRWRKHLIEDLQPYVCLFEKCDQAGKAYWNFKDWQTHLSQAHVYEWVCPLTHEGSDALENEPPVFDTASGFEDHANITHSDLDPARLHTLIRSAGQRAGPPRWCFICLEEHTSDIALQKHVARHLENAFLLALPARDDIKDSDAASSGRPSSDSERSFGKPPSEMGLSDLSDLYAEEVRTESTRETPSLTAEEFKARLAADKTSTVSTQEKTIFLDRWADGQQNEVVDPNEHMNALSSERQVLSRHWRRAIFMVMVVGP</sequence>
<organism evidence="2 3">
    <name type="scientific">Clohesyomyces aquaticus</name>
    <dbReference type="NCBI Taxonomy" id="1231657"/>
    <lineage>
        <taxon>Eukaryota</taxon>
        <taxon>Fungi</taxon>
        <taxon>Dikarya</taxon>
        <taxon>Ascomycota</taxon>
        <taxon>Pezizomycotina</taxon>
        <taxon>Dothideomycetes</taxon>
        <taxon>Pleosporomycetidae</taxon>
        <taxon>Pleosporales</taxon>
        <taxon>Lindgomycetaceae</taxon>
        <taxon>Clohesyomyces</taxon>
    </lineage>
</organism>
<dbReference type="PANTHER" id="PTHR35391">
    <property type="entry name" value="C2H2-TYPE DOMAIN-CONTAINING PROTEIN-RELATED"/>
    <property type="match status" value="1"/>
</dbReference>
<evidence type="ECO:0000256" key="1">
    <source>
        <dbReference type="SAM" id="MobiDB-lite"/>
    </source>
</evidence>
<dbReference type="EMBL" id="MCFA01000132">
    <property type="protein sequence ID" value="ORY04781.1"/>
    <property type="molecule type" value="Genomic_DNA"/>
</dbReference>
<dbReference type="AlphaFoldDB" id="A0A1Y1Z3C5"/>
<keyword evidence="3" id="KW-1185">Reference proteome</keyword>
<evidence type="ECO:0000313" key="3">
    <source>
        <dbReference type="Proteomes" id="UP000193144"/>
    </source>
</evidence>
<dbReference type="PANTHER" id="PTHR35391:SF7">
    <property type="entry name" value="C2H2-TYPE DOMAIN-CONTAINING PROTEIN"/>
    <property type="match status" value="1"/>
</dbReference>
<protein>
    <recommendedName>
        <fullName evidence="4">C2H2-type domain-containing protein</fullName>
    </recommendedName>
</protein>
<name>A0A1Y1Z3C5_9PLEO</name>
<feature type="region of interest" description="Disordered" evidence="1">
    <location>
        <begin position="530"/>
        <end position="560"/>
    </location>
</feature>
<dbReference type="OrthoDB" id="6161812at2759"/>
<evidence type="ECO:0000313" key="2">
    <source>
        <dbReference type="EMBL" id="ORY04781.1"/>
    </source>
</evidence>
<comment type="caution">
    <text evidence="2">The sequence shown here is derived from an EMBL/GenBank/DDBJ whole genome shotgun (WGS) entry which is preliminary data.</text>
</comment>
<dbReference type="STRING" id="1231657.A0A1Y1Z3C5"/>
<dbReference type="Proteomes" id="UP000193144">
    <property type="component" value="Unassembled WGS sequence"/>
</dbReference>
<gene>
    <name evidence="2" type="ORF">BCR34DRAFT_617384</name>
</gene>